<dbReference type="EMBL" id="BLXT01001570">
    <property type="protein sequence ID" value="GFN86675.1"/>
    <property type="molecule type" value="Genomic_DNA"/>
</dbReference>
<evidence type="ECO:0000313" key="1">
    <source>
        <dbReference type="EMBL" id="GFN86675.1"/>
    </source>
</evidence>
<gene>
    <name evidence="1" type="ORF">PoB_001318100</name>
</gene>
<dbReference type="PANTHER" id="PTHR47526:SF3">
    <property type="entry name" value="PHD-TYPE DOMAIN-CONTAINING PROTEIN"/>
    <property type="match status" value="1"/>
</dbReference>
<accession>A0AAV3YH95</accession>
<name>A0AAV3YH95_9GAST</name>
<reference evidence="1 2" key="1">
    <citation type="journal article" date="2021" name="Elife">
        <title>Chloroplast acquisition without the gene transfer in kleptoplastic sea slugs, Plakobranchus ocellatus.</title>
        <authorList>
            <person name="Maeda T."/>
            <person name="Takahashi S."/>
            <person name="Yoshida T."/>
            <person name="Shimamura S."/>
            <person name="Takaki Y."/>
            <person name="Nagai Y."/>
            <person name="Toyoda A."/>
            <person name="Suzuki Y."/>
            <person name="Arimoto A."/>
            <person name="Ishii H."/>
            <person name="Satoh N."/>
            <person name="Nishiyama T."/>
            <person name="Hasebe M."/>
            <person name="Maruyama T."/>
            <person name="Minagawa J."/>
            <person name="Obokata J."/>
            <person name="Shigenobu S."/>
        </authorList>
    </citation>
    <scope>NUCLEOTIDE SEQUENCE [LARGE SCALE GENOMIC DNA]</scope>
</reference>
<sequence length="69" mass="8132">MWSKDVNKLPGLTYPHLYTFLVMRKCFYTNEELMAHKGLQAYNQFVNGWVQEVVHFQPEDSVNIVVKAK</sequence>
<organism evidence="1 2">
    <name type="scientific">Plakobranchus ocellatus</name>
    <dbReference type="NCBI Taxonomy" id="259542"/>
    <lineage>
        <taxon>Eukaryota</taxon>
        <taxon>Metazoa</taxon>
        <taxon>Spiralia</taxon>
        <taxon>Lophotrochozoa</taxon>
        <taxon>Mollusca</taxon>
        <taxon>Gastropoda</taxon>
        <taxon>Heterobranchia</taxon>
        <taxon>Euthyneura</taxon>
        <taxon>Panpulmonata</taxon>
        <taxon>Sacoglossa</taxon>
        <taxon>Placobranchoidea</taxon>
        <taxon>Plakobranchidae</taxon>
        <taxon>Plakobranchus</taxon>
    </lineage>
</organism>
<feature type="non-terminal residue" evidence="1">
    <location>
        <position position="69"/>
    </location>
</feature>
<proteinExistence type="predicted"/>
<protein>
    <submittedName>
        <fullName evidence="1">Uncharacterized protein</fullName>
    </submittedName>
</protein>
<evidence type="ECO:0000313" key="2">
    <source>
        <dbReference type="Proteomes" id="UP000735302"/>
    </source>
</evidence>
<keyword evidence="2" id="KW-1185">Reference proteome</keyword>
<dbReference type="Proteomes" id="UP000735302">
    <property type="component" value="Unassembled WGS sequence"/>
</dbReference>
<dbReference type="AlphaFoldDB" id="A0AAV3YH95"/>
<dbReference type="PANTHER" id="PTHR47526">
    <property type="entry name" value="ATP-DEPENDENT DNA HELICASE"/>
    <property type="match status" value="1"/>
</dbReference>
<comment type="caution">
    <text evidence="1">The sequence shown here is derived from an EMBL/GenBank/DDBJ whole genome shotgun (WGS) entry which is preliminary data.</text>
</comment>